<accession>A0A1E3A129</accession>
<name>A0A1E3A129_9FIRM</name>
<feature type="domain" description="PIN-like" evidence="1">
    <location>
        <begin position="4"/>
        <end position="103"/>
    </location>
</feature>
<dbReference type="InterPro" id="IPR041494">
    <property type="entry name" value="PIN7"/>
</dbReference>
<dbReference type="Pfam" id="PF18475">
    <property type="entry name" value="PIN7"/>
    <property type="match status" value="1"/>
</dbReference>
<evidence type="ECO:0000313" key="2">
    <source>
        <dbReference type="EMBL" id="ODM02453.1"/>
    </source>
</evidence>
<reference evidence="2 3" key="1">
    <citation type="submission" date="2016-07" db="EMBL/GenBank/DDBJ databases">
        <title>Characterization of isolates of Eisenbergiella tayi derived from blood cultures, using whole genome sequencing.</title>
        <authorList>
            <person name="Burdz T."/>
            <person name="Wiebe D."/>
            <person name="Huynh C."/>
            <person name="Bernard K."/>
        </authorList>
    </citation>
    <scope>NUCLEOTIDE SEQUENCE [LARGE SCALE GENOMIC DNA]</scope>
    <source>
        <strain evidence="2 3">NML 110608</strain>
    </source>
</reference>
<gene>
    <name evidence="2" type="ORF">BEI61_05615</name>
</gene>
<protein>
    <recommendedName>
        <fullName evidence="1">PIN-like domain-containing protein</fullName>
    </recommendedName>
</protein>
<evidence type="ECO:0000259" key="1">
    <source>
        <dbReference type="Pfam" id="PF18475"/>
    </source>
</evidence>
<organism evidence="2 3">
    <name type="scientific">Eisenbergiella tayi</name>
    <dbReference type="NCBI Taxonomy" id="1432052"/>
    <lineage>
        <taxon>Bacteria</taxon>
        <taxon>Bacillati</taxon>
        <taxon>Bacillota</taxon>
        <taxon>Clostridia</taxon>
        <taxon>Lachnospirales</taxon>
        <taxon>Lachnospiraceae</taxon>
        <taxon>Eisenbergiella</taxon>
    </lineage>
</organism>
<dbReference type="AlphaFoldDB" id="A0A1E3A129"/>
<dbReference type="EMBL" id="MCGH01000004">
    <property type="protein sequence ID" value="ODM02453.1"/>
    <property type="molecule type" value="Genomic_DNA"/>
</dbReference>
<comment type="caution">
    <text evidence="2">The sequence shown here is derived from an EMBL/GenBank/DDBJ whole genome shotgun (WGS) entry which is preliminary data.</text>
</comment>
<dbReference type="Proteomes" id="UP000094067">
    <property type="component" value="Unassembled WGS sequence"/>
</dbReference>
<evidence type="ECO:0000313" key="3">
    <source>
        <dbReference type="Proteomes" id="UP000094067"/>
    </source>
</evidence>
<dbReference type="RefSeq" id="WP_069154975.1">
    <property type="nucleotide sequence ID" value="NZ_MCGH01000004.1"/>
</dbReference>
<proteinExistence type="predicted"/>
<sequence>MQFMIDFENTGSAGLRGASFLLPEDTVTIFYSESSDKAESGFMSDIFASGCVCRGYKLFRSGKNSLDFYIASELGKIFGNGYAGKAAIVSKDQGFKGVADFWRYCSDEKHMVILDSTIEKCIHEAQERNERTYHVRQRLKRVSIEAELSAYKERNRMKSLIHNALAETEFAETAEEVQNIISEQPERKIIYLNTLKRFGKRDGLKIYRSVRKVLDLKD</sequence>